<evidence type="ECO:0000313" key="8">
    <source>
        <dbReference type="EMBL" id="KAF0694498.1"/>
    </source>
</evidence>
<protein>
    <recommendedName>
        <fullName evidence="1">chitinase</fullName>
        <ecNumber evidence="1">3.2.1.14</ecNumber>
    </recommendedName>
</protein>
<evidence type="ECO:0000313" key="9">
    <source>
        <dbReference type="EMBL" id="VFT91452.1"/>
    </source>
</evidence>
<proteinExistence type="inferred from homology"/>
<dbReference type="EMBL" id="CAADRA010005586">
    <property type="protein sequence ID" value="VFT91452.1"/>
    <property type="molecule type" value="Genomic_DNA"/>
</dbReference>
<dbReference type="InterPro" id="IPR011583">
    <property type="entry name" value="Chitinase_II/V-like_cat"/>
</dbReference>
<feature type="region of interest" description="Disordered" evidence="6">
    <location>
        <begin position="346"/>
        <end position="412"/>
    </location>
</feature>
<dbReference type="PROSITE" id="PS51910">
    <property type="entry name" value="GH18_2"/>
    <property type="match status" value="1"/>
</dbReference>
<reference evidence="9 10" key="1">
    <citation type="submission" date="2019-03" db="EMBL/GenBank/DDBJ databases">
        <authorList>
            <person name="Gaulin E."/>
            <person name="Dumas B."/>
        </authorList>
    </citation>
    <scope>NUCLEOTIDE SEQUENCE [LARGE SCALE GENOMIC DNA]</scope>
    <source>
        <strain evidence="9">CBS 568.67</strain>
    </source>
</reference>
<dbReference type="OrthoDB" id="3012298at2759"/>
<evidence type="ECO:0000256" key="1">
    <source>
        <dbReference type="ARBA" id="ARBA00012729"/>
    </source>
</evidence>
<accession>A0A485L166</accession>
<name>A0A485L166_9STRA</name>
<dbReference type="GO" id="GO:0008843">
    <property type="term" value="F:endochitinase activity"/>
    <property type="evidence" value="ECO:0007669"/>
    <property type="project" value="UniProtKB-EC"/>
</dbReference>
<evidence type="ECO:0000256" key="2">
    <source>
        <dbReference type="ARBA" id="ARBA00022801"/>
    </source>
</evidence>
<dbReference type="CDD" id="cd02871">
    <property type="entry name" value="GH18_chitinase_D-like"/>
    <property type="match status" value="1"/>
</dbReference>
<dbReference type="Pfam" id="PF00704">
    <property type="entry name" value="Glyco_hydro_18"/>
    <property type="match status" value="1"/>
</dbReference>
<evidence type="ECO:0000256" key="3">
    <source>
        <dbReference type="ARBA" id="ARBA00023295"/>
    </source>
</evidence>
<gene>
    <name evidence="9" type="primary">Aste57867_14633</name>
    <name evidence="8" type="ORF">As57867_014578</name>
    <name evidence="9" type="ORF">ASTE57867_14633</name>
</gene>
<feature type="domain" description="GH18" evidence="7">
    <location>
        <begin position="38"/>
        <end position="348"/>
    </location>
</feature>
<dbReference type="GO" id="GO:0005975">
    <property type="term" value="P:carbohydrate metabolic process"/>
    <property type="evidence" value="ECO:0007669"/>
    <property type="project" value="InterPro"/>
</dbReference>
<organism evidence="9 10">
    <name type="scientific">Aphanomyces stellatus</name>
    <dbReference type="NCBI Taxonomy" id="120398"/>
    <lineage>
        <taxon>Eukaryota</taxon>
        <taxon>Sar</taxon>
        <taxon>Stramenopiles</taxon>
        <taxon>Oomycota</taxon>
        <taxon>Saprolegniomycetes</taxon>
        <taxon>Saprolegniales</taxon>
        <taxon>Verrucalvaceae</taxon>
        <taxon>Aphanomyces</taxon>
    </lineage>
</organism>
<dbReference type="GO" id="GO:0008061">
    <property type="term" value="F:chitin binding"/>
    <property type="evidence" value="ECO:0007669"/>
    <property type="project" value="InterPro"/>
</dbReference>
<feature type="compositionally biased region" description="Pro residues" evidence="6">
    <location>
        <begin position="367"/>
        <end position="384"/>
    </location>
</feature>
<dbReference type="EMBL" id="VJMH01005565">
    <property type="protein sequence ID" value="KAF0694498.1"/>
    <property type="molecule type" value="Genomic_DNA"/>
</dbReference>
<dbReference type="PROSITE" id="PS01095">
    <property type="entry name" value="GH18_1"/>
    <property type="match status" value="1"/>
</dbReference>
<sequence length="449" mass="47795">MKFVYIASTVAVIAAAAPHNAAIMAYPLAPQSRSLPTHNLVGYWHNFDNPSGKTYPISQVSKDWDVINVAFAVNNGSGNVGLVLDPAAGSEDQFIADIKSLKAAGKTVVLSLGGQDGSVSLGDATETANFVASVTGLIKKYGFDGIDLDLENGVSQGLPIINNLISAVKQVKQNVGPNFYLSMAPEHPYVQGGYATYGGIWGAYLPIIDGLRDELTQIHVQFYNNGGFTYTDGRTLNEGTVDALVGGSLMLIEGFKTNYGTGWEFKGLRPDQVSFGVPSGPKSANRGFVTPEVVKNTLTCLVQGTGCDTIKPKQPYPTYRGVMTWSINWDKYDNYVFSKPARQALDNLGNVGPTPSTPTPATTQPTTPAPVVTPPPATPKPTTPQPTTAPVVTPTPATPEPTSAPVVTPTPSSNKCDGKTGVCYWPQNKQVLPFGESDCKLFTEFVWCP</sequence>
<dbReference type="InterPro" id="IPR017853">
    <property type="entry name" value="GH"/>
</dbReference>
<dbReference type="InterPro" id="IPR050542">
    <property type="entry name" value="Glycosyl_Hydrlase18_Chitinase"/>
</dbReference>
<dbReference type="SUPFAM" id="SSF51445">
    <property type="entry name" value="(Trans)glycosidases"/>
    <property type="match status" value="1"/>
</dbReference>
<keyword evidence="3 4" id="KW-0326">Glycosidase</keyword>
<evidence type="ECO:0000259" key="7">
    <source>
        <dbReference type="PROSITE" id="PS51910"/>
    </source>
</evidence>
<comment type="similarity">
    <text evidence="5">Belongs to the glycosyl hydrolase 18 family.</text>
</comment>
<dbReference type="AlphaFoldDB" id="A0A485L166"/>
<dbReference type="Proteomes" id="UP000332933">
    <property type="component" value="Unassembled WGS sequence"/>
</dbReference>
<keyword evidence="10" id="KW-1185">Reference proteome</keyword>
<evidence type="ECO:0000256" key="4">
    <source>
        <dbReference type="RuleBase" id="RU000489"/>
    </source>
</evidence>
<reference evidence="8" key="2">
    <citation type="submission" date="2019-06" db="EMBL/GenBank/DDBJ databases">
        <title>Genomics analysis of Aphanomyces spp. identifies a new class of oomycete effector associated with host adaptation.</title>
        <authorList>
            <person name="Gaulin E."/>
        </authorList>
    </citation>
    <scope>NUCLEOTIDE SEQUENCE</scope>
    <source>
        <strain evidence="8">CBS 578.67</strain>
    </source>
</reference>
<evidence type="ECO:0000256" key="5">
    <source>
        <dbReference type="RuleBase" id="RU004453"/>
    </source>
</evidence>
<dbReference type="PANTHER" id="PTHR45708:SF49">
    <property type="entry name" value="ENDOCHITINASE"/>
    <property type="match status" value="1"/>
</dbReference>
<dbReference type="InterPro" id="IPR001579">
    <property type="entry name" value="Glyco_hydro_18_chit_AS"/>
</dbReference>
<dbReference type="Gene3D" id="3.20.20.80">
    <property type="entry name" value="Glycosidases"/>
    <property type="match status" value="1"/>
</dbReference>
<dbReference type="InterPro" id="IPR001223">
    <property type="entry name" value="Glyco_hydro18_cat"/>
</dbReference>
<evidence type="ECO:0000256" key="6">
    <source>
        <dbReference type="SAM" id="MobiDB-lite"/>
    </source>
</evidence>
<dbReference type="EC" id="3.2.1.14" evidence="1"/>
<feature type="compositionally biased region" description="Low complexity" evidence="6">
    <location>
        <begin position="385"/>
        <end position="411"/>
    </location>
</feature>
<dbReference type="PANTHER" id="PTHR45708">
    <property type="entry name" value="ENDOCHITINASE"/>
    <property type="match status" value="1"/>
</dbReference>
<keyword evidence="2 4" id="KW-0378">Hydrolase</keyword>
<dbReference type="SMART" id="SM00636">
    <property type="entry name" value="Glyco_18"/>
    <property type="match status" value="1"/>
</dbReference>
<evidence type="ECO:0000313" key="10">
    <source>
        <dbReference type="Proteomes" id="UP000332933"/>
    </source>
</evidence>